<evidence type="ECO:0000256" key="1">
    <source>
        <dbReference type="ARBA" id="ARBA00022723"/>
    </source>
</evidence>
<evidence type="ECO:0000313" key="2">
    <source>
        <dbReference type="EMBL" id="AFJ69194.1"/>
    </source>
</evidence>
<dbReference type="InterPro" id="IPR011249">
    <property type="entry name" value="Metalloenz_LuxS/M16"/>
</dbReference>
<dbReference type="SUPFAM" id="SSF63411">
    <property type="entry name" value="LuxS/MPP-like metallohydrolase"/>
    <property type="match status" value="1"/>
</dbReference>
<reference evidence="2" key="2">
    <citation type="journal article" date="2012" name="Nat. Commun.">
        <title>Draft genome sequence and genetic transformation of the oleaginous alga Nannochloropis gaditana.</title>
        <authorList>
            <person name="Radakovits R."/>
            <person name="Jinkerson R.E."/>
            <person name="Fuerstenberg S.I."/>
            <person name="Tae H."/>
            <person name="Settlage R.E."/>
            <person name="Boore J.L."/>
            <person name="Posewitz M.C."/>
        </authorList>
    </citation>
    <scope>NUCLEOTIDE SEQUENCE</scope>
    <source>
        <strain evidence="2">CCMP526</strain>
    </source>
</reference>
<protein>
    <submittedName>
        <fullName evidence="2">Insulin-degrading enzyme</fullName>
    </submittedName>
</protein>
<feature type="non-terminal residue" evidence="2">
    <location>
        <position position="73"/>
    </location>
</feature>
<gene>
    <name evidence="2" type="ORF">NGATSA_3048100</name>
</gene>
<dbReference type="PANTHER" id="PTHR43690">
    <property type="entry name" value="NARDILYSIN"/>
    <property type="match status" value="1"/>
</dbReference>
<proteinExistence type="evidence at transcript level"/>
<dbReference type="PANTHER" id="PTHR43690:SF18">
    <property type="entry name" value="INSULIN-DEGRADING ENZYME-RELATED"/>
    <property type="match status" value="1"/>
</dbReference>
<sequence length="73" mass="8163">WVIPFQNDASRRQSLLDKPDFYVSHLLGHEGDGSLLAYLKREDLANALGAGYTSEMGDFSLYEIAVDLTERGE</sequence>
<dbReference type="EMBL" id="JU979052">
    <property type="protein sequence ID" value="AFJ69194.1"/>
    <property type="molecule type" value="mRNA"/>
</dbReference>
<reference evidence="2" key="1">
    <citation type="journal article" date="2012" name="Bioengineered">
        <title>Additional insights into the genome of the oleaginous model alga Nannochloropsis gaditana.</title>
        <authorList>
            <person name="Jinkerson R.E."/>
            <person name="Radakovits R."/>
            <person name="Posewitz M.C."/>
        </authorList>
    </citation>
    <scope>NUCLEOTIDE SEQUENCE</scope>
    <source>
        <strain evidence="2">CCMP526</strain>
    </source>
</reference>
<dbReference type="GO" id="GO:0043171">
    <property type="term" value="P:peptide catabolic process"/>
    <property type="evidence" value="ECO:0007669"/>
    <property type="project" value="TreeGrafter"/>
</dbReference>
<dbReference type="GO" id="GO:0005829">
    <property type="term" value="C:cytosol"/>
    <property type="evidence" value="ECO:0007669"/>
    <property type="project" value="TreeGrafter"/>
</dbReference>
<name>I2CQL1_NANGC</name>
<keyword evidence="1" id="KW-0479">Metal-binding</keyword>
<dbReference type="AlphaFoldDB" id="I2CQL1"/>
<dbReference type="GO" id="GO:0005739">
    <property type="term" value="C:mitochondrion"/>
    <property type="evidence" value="ECO:0007669"/>
    <property type="project" value="TreeGrafter"/>
</dbReference>
<feature type="non-terminal residue" evidence="2">
    <location>
        <position position="1"/>
    </location>
</feature>
<dbReference type="Gene3D" id="3.30.830.10">
    <property type="entry name" value="Metalloenzyme, LuxS/M16 peptidase-like"/>
    <property type="match status" value="1"/>
</dbReference>
<dbReference type="GO" id="GO:0051603">
    <property type="term" value="P:proteolysis involved in protein catabolic process"/>
    <property type="evidence" value="ECO:0007669"/>
    <property type="project" value="TreeGrafter"/>
</dbReference>
<organism evidence="2">
    <name type="scientific">Nannochloropsis gaditana (strain CCMP526)</name>
    <name type="common">Green microalga</name>
    <name type="synonym">Microchloropsis gaditana</name>
    <dbReference type="NCBI Taxonomy" id="1093141"/>
    <lineage>
        <taxon>Eukaryota</taxon>
        <taxon>Sar</taxon>
        <taxon>Stramenopiles</taxon>
        <taxon>Ochrophyta</taxon>
        <taxon>Eustigmatophyceae</taxon>
        <taxon>Eustigmatales</taxon>
        <taxon>Monodopsidaceae</taxon>
        <taxon>Nannochloropsis</taxon>
    </lineage>
</organism>
<dbReference type="GO" id="GO:0004222">
    <property type="term" value="F:metalloendopeptidase activity"/>
    <property type="evidence" value="ECO:0007669"/>
    <property type="project" value="TreeGrafter"/>
</dbReference>
<dbReference type="GO" id="GO:0046872">
    <property type="term" value="F:metal ion binding"/>
    <property type="evidence" value="ECO:0007669"/>
    <property type="project" value="UniProtKB-KW"/>
</dbReference>
<dbReference type="InterPro" id="IPR050626">
    <property type="entry name" value="Peptidase_M16"/>
</dbReference>
<accession>I2CQL1</accession>